<sequence length="239" mass="23848">MRISSLIAVAALAAGGTLAAGASQAAAPVVASGHATGKCIDIRAGSNDAILYGCHGGTNQQLVFKVGAYGQLMVNGKCLSTSPGDYNAKRAAPLIATTCNNSTAQRWANTSEGFLRNEEGWCADIEGASSNDTARIIAYTCEKAGSYAKSNQRWSFTRLYTNAELRTMGTAGIQLANQANNAKFGSILNTSGMVAAGGGNMVAAGGGNMVAAGGGNMVAAGGGNLLSPQSGMVAAGGGN</sequence>
<evidence type="ECO:0000256" key="1">
    <source>
        <dbReference type="SAM" id="SignalP"/>
    </source>
</evidence>
<comment type="caution">
    <text evidence="3">The sequence shown here is derived from an EMBL/GenBank/DDBJ whole genome shotgun (WGS) entry which is preliminary data.</text>
</comment>
<accession>A0ABT5HTU3</accession>
<keyword evidence="4" id="KW-1185">Reference proteome</keyword>
<keyword evidence="1" id="KW-0732">Signal</keyword>
<reference evidence="3 4" key="1">
    <citation type="submission" date="2023-01" db="EMBL/GenBank/DDBJ databases">
        <title>Novel species of the genus Asticcacaulis isolated from rivers.</title>
        <authorList>
            <person name="Lu H."/>
        </authorList>
    </citation>
    <scope>NUCLEOTIDE SEQUENCE [LARGE SCALE GENOMIC DNA]</scope>
    <source>
        <strain evidence="3 4">BYS171W</strain>
    </source>
</reference>
<gene>
    <name evidence="3" type="ORF">PQU92_09375</name>
</gene>
<dbReference type="SMART" id="SM00458">
    <property type="entry name" value="RICIN"/>
    <property type="match status" value="1"/>
</dbReference>
<dbReference type="EMBL" id="JAQQKX010000006">
    <property type="protein sequence ID" value="MDC7683485.1"/>
    <property type="molecule type" value="Genomic_DNA"/>
</dbReference>
<feature type="chain" id="PRO_5045053773" evidence="1">
    <location>
        <begin position="20"/>
        <end position="239"/>
    </location>
</feature>
<evidence type="ECO:0000313" key="3">
    <source>
        <dbReference type="EMBL" id="MDC7683485.1"/>
    </source>
</evidence>
<evidence type="ECO:0000313" key="4">
    <source>
        <dbReference type="Proteomes" id="UP001214854"/>
    </source>
</evidence>
<feature type="domain" description="Ricin B lectin" evidence="2">
    <location>
        <begin position="27"/>
        <end position="157"/>
    </location>
</feature>
<dbReference type="InterPro" id="IPR035992">
    <property type="entry name" value="Ricin_B-like_lectins"/>
</dbReference>
<dbReference type="Pfam" id="PF00652">
    <property type="entry name" value="Ricin_B_lectin"/>
    <property type="match status" value="1"/>
</dbReference>
<proteinExistence type="predicted"/>
<dbReference type="InterPro" id="IPR000772">
    <property type="entry name" value="Ricin_B_lectin"/>
</dbReference>
<protein>
    <submittedName>
        <fullName evidence="3">Ricin-type beta-trefoil lectin domain protein</fullName>
    </submittedName>
</protein>
<organism evidence="3 4">
    <name type="scientific">Asticcacaulis aquaticus</name>
    <dbReference type="NCBI Taxonomy" id="2984212"/>
    <lineage>
        <taxon>Bacteria</taxon>
        <taxon>Pseudomonadati</taxon>
        <taxon>Pseudomonadota</taxon>
        <taxon>Alphaproteobacteria</taxon>
        <taxon>Caulobacterales</taxon>
        <taxon>Caulobacteraceae</taxon>
        <taxon>Asticcacaulis</taxon>
    </lineage>
</organism>
<dbReference type="SUPFAM" id="SSF50370">
    <property type="entry name" value="Ricin B-like lectins"/>
    <property type="match status" value="1"/>
</dbReference>
<feature type="signal peptide" evidence="1">
    <location>
        <begin position="1"/>
        <end position="19"/>
    </location>
</feature>
<dbReference type="Proteomes" id="UP001214854">
    <property type="component" value="Unassembled WGS sequence"/>
</dbReference>
<evidence type="ECO:0000259" key="2">
    <source>
        <dbReference type="SMART" id="SM00458"/>
    </source>
</evidence>
<dbReference type="Gene3D" id="2.80.10.50">
    <property type="match status" value="2"/>
</dbReference>
<name>A0ABT5HTU3_9CAUL</name>
<dbReference type="RefSeq" id="WP_272747953.1">
    <property type="nucleotide sequence ID" value="NZ_JAQQKX010000006.1"/>
</dbReference>
<dbReference type="PROSITE" id="PS50231">
    <property type="entry name" value="RICIN_B_LECTIN"/>
    <property type="match status" value="1"/>
</dbReference>